<keyword evidence="1" id="KW-1185">Reference proteome</keyword>
<accession>A0A1I7UWF5</accession>
<dbReference type="Proteomes" id="UP000095282">
    <property type="component" value="Unplaced"/>
</dbReference>
<reference evidence="2" key="1">
    <citation type="submission" date="2016-11" db="UniProtKB">
        <authorList>
            <consortium name="WormBaseParasite"/>
        </authorList>
    </citation>
    <scope>IDENTIFICATION</scope>
</reference>
<organism evidence="1 2">
    <name type="scientific">Caenorhabditis tropicalis</name>
    <dbReference type="NCBI Taxonomy" id="1561998"/>
    <lineage>
        <taxon>Eukaryota</taxon>
        <taxon>Metazoa</taxon>
        <taxon>Ecdysozoa</taxon>
        <taxon>Nematoda</taxon>
        <taxon>Chromadorea</taxon>
        <taxon>Rhabditida</taxon>
        <taxon>Rhabditina</taxon>
        <taxon>Rhabditomorpha</taxon>
        <taxon>Rhabditoidea</taxon>
        <taxon>Rhabditidae</taxon>
        <taxon>Peloderinae</taxon>
        <taxon>Caenorhabditis</taxon>
    </lineage>
</organism>
<protein>
    <submittedName>
        <fullName evidence="2">Uncharacterized protein</fullName>
    </submittedName>
</protein>
<proteinExistence type="predicted"/>
<evidence type="ECO:0000313" key="2">
    <source>
        <dbReference type="WBParaSite" id="Csp11.Scaffold630.g20024.t1"/>
    </source>
</evidence>
<name>A0A1I7UWF5_9PELO</name>
<evidence type="ECO:0000313" key="1">
    <source>
        <dbReference type="Proteomes" id="UP000095282"/>
    </source>
</evidence>
<dbReference type="WBParaSite" id="Csp11.Scaffold630.g20024.t1">
    <property type="protein sequence ID" value="Csp11.Scaffold630.g20024.t1"/>
    <property type="gene ID" value="Csp11.Scaffold630.g20024"/>
</dbReference>
<dbReference type="AlphaFoldDB" id="A0A1I7UWF5"/>
<sequence>MVCKCGEFSTEFLSNSFNFQTAKTKNAPATTENRVIALRVSAVNNTVARLPVRRNAVRLDVQEDVNVPVASVLRLVINSGLESSHS</sequence>